<organism evidence="16">
    <name type="scientific">Streptomyces sp. NBC_00003</name>
    <dbReference type="NCBI Taxonomy" id="2903608"/>
    <lineage>
        <taxon>Bacteria</taxon>
        <taxon>Bacillati</taxon>
        <taxon>Actinomycetota</taxon>
        <taxon>Actinomycetes</taxon>
        <taxon>Kitasatosporales</taxon>
        <taxon>Streptomycetaceae</taxon>
        <taxon>Streptomyces</taxon>
    </lineage>
</organism>
<evidence type="ECO:0000256" key="2">
    <source>
        <dbReference type="ARBA" id="ARBA00005513"/>
    </source>
</evidence>
<dbReference type="GO" id="GO:0005886">
    <property type="term" value="C:plasma membrane"/>
    <property type="evidence" value="ECO:0007669"/>
    <property type="project" value="UniProtKB-SubCell"/>
</dbReference>
<dbReference type="PANTHER" id="PTHR33445">
    <property type="entry name" value="ATP SYNTHASE SUBUNIT B', CHLOROPLASTIC"/>
    <property type="match status" value="1"/>
</dbReference>
<gene>
    <name evidence="13" type="primary">atpF</name>
    <name evidence="16" type="ORF">OG549_05585</name>
</gene>
<evidence type="ECO:0000256" key="11">
    <source>
        <dbReference type="ARBA" id="ARBA00025198"/>
    </source>
</evidence>
<evidence type="ECO:0000256" key="6">
    <source>
        <dbReference type="ARBA" id="ARBA00022781"/>
    </source>
</evidence>
<dbReference type="EMBL" id="CP108318">
    <property type="protein sequence ID" value="WTW60153.1"/>
    <property type="molecule type" value="Genomic_DNA"/>
</dbReference>
<sequence>MKLLPMNVGPLNPTVPDLLIGLALFLLCFWMMAGVLLPRIKRTLEQREALTTGRSREADALLADAAEVRSRYEAELAGARHEAARIRQQAKEEGAAAIAAARAEGNREREEILTAGTARIAAARAAAEVELRPYVEELAAELAGRILGEPLPTPADR</sequence>
<keyword evidence="6 13" id="KW-0375">Hydrogen ion transport</keyword>
<dbReference type="SUPFAM" id="SSF81573">
    <property type="entry name" value="F1F0 ATP synthase subunit B, membrane domain"/>
    <property type="match status" value="1"/>
</dbReference>
<evidence type="ECO:0000313" key="16">
    <source>
        <dbReference type="EMBL" id="WTW60153.1"/>
    </source>
</evidence>
<comment type="similarity">
    <text evidence="2 13 14">Belongs to the ATPase B chain family.</text>
</comment>
<evidence type="ECO:0000256" key="10">
    <source>
        <dbReference type="ARBA" id="ARBA00023310"/>
    </source>
</evidence>
<dbReference type="GO" id="GO:0046961">
    <property type="term" value="F:proton-transporting ATPase activity, rotational mechanism"/>
    <property type="evidence" value="ECO:0007669"/>
    <property type="project" value="TreeGrafter"/>
</dbReference>
<evidence type="ECO:0000256" key="5">
    <source>
        <dbReference type="ARBA" id="ARBA00022692"/>
    </source>
</evidence>
<evidence type="ECO:0000256" key="4">
    <source>
        <dbReference type="ARBA" id="ARBA00022547"/>
    </source>
</evidence>
<dbReference type="GO" id="GO:0045259">
    <property type="term" value="C:proton-transporting ATP synthase complex"/>
    <property type="evidence" value="ECO:0007669"/>
    <property type="project" value="UniProtKB-KW"/>
</dbReference>
<evidence type="ECO:0000256" key="1">
    <source>
        <dbReference type="ARBA" id="ARBA00004162"/>
    </source>
</evidence>
<evidence type="ECO:0000256" key="3">
    <source>
        <dbReference type="ARBA" id="ARBA00022448"/>
    </source>
</evidence>
<keyword evidence="13" id="KW-1003">Cell membrane</keyword>
<evidence type="ECO:0000256" key="15">
    <source>
        <dbReference type="SAM" id="Coils"/>
    </source>
</evidence>
<keyword evidence="7 13" id="KW-1133">Transmembrane helix</keyword>
<evidence type="ECO:0000256" key="8">
    <source>
        <dbReference type="ARBA" id="ARBA00023065"/>
    </source>
</evidence>
<keyword evidence="3 13" id="KW-0813">Transport</keyword>
<comment type="subcellular location">
    <subcellularLocation>
        <location evidence="1 13">Cell membrane</location>
        <topology evidence="1 13">Single-pass membrane protein</topology>
    </subcellularLocation>
</comment>
<evidence type="ECO:0000256" key="9">
    <source>
        <dbReference type="ARBA" id="ARBA00023136"/>
    </source>
</evidence>
<comment type="function">
    <text evidence="11 13">F(1)F(0) ATP synthase produces ATP from ADP in the presence of a proton or sodium gradient. F-type ATPases consist of two structural domains, F(1) containing the extramembraneous catalytic core and F(0) containing the membrane proton channel, linked together by a central stalk and a peripheral stalk. During catalysis, ATP synthesis in the catalytic domain of F(1) is coupled via a rotary mechanism of the central stalk subunits to proton translocation.</text>
</comment>
<dbReference type="InterPro" id="IPR028987">
    <property type="entry name" value="ATP_synth_B-like_membr_sf"/>
</dbReference>
<keyword evidence="4 13" id="KW-0138">CF(0)</keyword>
<keyword evidence="10 13" id="KW-0066">ATP synthesis</keyword>
<protein>
    <recommendedName>
        <fullName evidence="13">ATP synthase subunit b</fullName>
    </recommendedName>
    <alternativeName>
        <fullName evidence="13">ATP synthase F(0) sector subunit b</fullName>
    </alternativeName>
    <alternativeName>
        <fullName evidence="13">ATPase subunit I</fullName>
    </alternativeName>
    <alternativeName>
        <fullName evidence="13">F-type ATPase subunit b</fullName>
        <shortName evidence="13">F-ATPase subunit b</shortName>
    </alternativeName>
</protein>
<feature type="coiled-coil region" evidence="15">
    <location>
        <begin position="62"/>
        <end position="89"/>
    </location>
</feature>
<evidence type="ECO:0000256" key="14">
    <source>
        <dbReference type="RuleBase" id="RU003848"/>
    </source>
</evidence>
<evidence type="ECO:0000256" key="7">
    <source>
        <dbReference type="ARBA" id="ARBA00022989"/>
    </source>
</evidence>
<name>A0AAU2V007_9ACTN</name>
<proteinExistence type="inferred from homology"/>
<evidence type="ECO:0000256" key="13">
    <source>
        <dbReference type="HAMAP-Rule" id="MF_01398"/>
    </source>
</evidence>
<comment type="subunit">
    <text evidence="12 13">F-type ATPases have 2 components, F(1) - the catalytic core - and F(0) - the membrane proton channel. F(1) has five subunits: alpha(3), beta(3), gamma(1), delta(1), epsilon(1). F(0) has three main subunits: a(1), b(2) and c(10-14). The alpha and beta chains form an alternating ring which encloses part of the gamma chain. F(1) is attached to F(0) by a central stalk formed by the gamma and epsilon chains, while a peripheral stalk is formed by the delta and b chains.</text>
</comment>
<comment type="function">
    <text evidence="13">Component of the F(0) channel, it forms part of the peripheral stalk, linking F(1) to F(0).</text>
</comment>
<dbReference type="InterPro" id="IPR050059">
    <property type="entry name" value="ATP_synthase_B_chain"/>
</dbReference>
<dbReference type="InterPro" id="IPR002146">
    <property type="entry name" value="ATP_synth_b/b'su_bac/chlpt"/>
</dbReference>
<dbReference type="PANTHER" id="PTHR33445:SF1">
    <property type="entry name" value="ATP SYNTHASE SUBUNIT B"/>
    <property type="match status" value="1"/>
</dbReference>
<dbReference type="Pfam" id="PF00430">
    <property type="entry name" value="ATP-synt_B"/>
    <property type="match status" value="1"/>
</dbReference>
<dbReference type="HAMAP" id="MF_01398">
    <property type="entry name" value="ATP_synth_b_bprime"/>
    <property type="match status" value="1"/>
</dbReference>
<reference evidence="16" key="1">
    <citation type="submission" date="2022-10" db="EMBL/GenBank/DDBJ databases">
        <title>The complete genomes of actinobacterial strains from the NBC collection.</title>
        <authorList>
            <person name="Joergensen T.S."/>
            <person name="Alvarez Arevalo M."/>
            <person name="Sterndorff E.B."/>
            <person name="Faurdal D."/>
            <person name="Vuksanovic O."/>
            <person name="Mourched A.-S."/>
            <person name="Charusanti P."/>
            <person name="Shaw S."/>
            <person name="Blin K."/>
            <person name="Weber T."/>
        </authorList>
    </citation>
    <scope>NUCLEOTIDE SEQUENCE</scope>
    <source>
        <strain evidence="16">NBC_00003</strain>
    </source>
</reference>
<dbReference type="AlphaFoldDB" id="A0AAU2V007"/>
<accession>A0AAU2V007</accession>
<keyword evidence="15" id="KW-0175">Coiled coil</keyword>
<keyword evidence="8 13" id="KW-0406">Ion transport</keyword>
<keyword evidence="5 13" id="KW-0812">Transmembrane</keyword>
<feature type="transmembrane region" description="Helical" evidence="13">
    <location>
        <begin position="20"/>
        <end position="37"/>
    </location>
</feature>
<evidence type="ECO:0000256" key="12">
    <source>
        <dbReference type="ARBA" id="ARBA00025830"/>
    </source>
</evidence>
<keyword evidence="9 13" id="KW-0472">Membrane</keyword>
<dbReference type="GO" id="GO:0046933">
    <property type="term" value="F:proton-transporting ATP synthase activity, rotational mechanism"/>
    <property type="evidence" value="ECO:0007669"/>
    <property type="project" value="UniProtKB-UniRule"/>
</dbReference>